<sequence>MGGRDASHDAAHALRVRDLAARAVTRRRRGPLRPQPPPHRGIGRSPARRW</sequence>
<dbReference type="EMBL" id="GBRH01169225">
    <property type="protein sequence ID" value="JAE28671.1"/>
    <property type="molecule type" value="Transcribed_RNA"/>
</dbReference>
<reference evidence="2" key="2">
    <citation type="journal article" date="2015" name="Data Brief">
        <title>Shoot transcriptome of the giant reed, Arundo donax.</title>
        <authorList>
            <person name="Barrero R.A."/>
            <person name="Guerrero F.D."/>
            <person name="Moolhuijzen P."/>
            <person name="Goolsby J.A."/>
            <person name="Tidwell J."/>
            <person name="Bellgard S.E."/>
            <person name="Bellgard M.I."/>
        </authorList>
    </citation>
    <scope>NUCLEOTIDE SEQUENCE</scope>
    <source>
        <tissue evidence="2">Shoot tissue taken approximately 20 cm above the soil surface</tissue>
    </source>
</reference>
<protein>
    <submittedName>
        <fullName evidence="2">Uncharacterized protein</fullName>
    </submittedName>
</protein>
<proteinExistence type="predicted"/>
<accession>A0A0A9H1G3</accession>
<name>A0A0A9H1G3_ARUDO</name>
<organism evidence="2">
    <name type="scientific">Arundo donax</name>
    <name type="common">Giant reed</name>
    <name type="synonym">Donax arundinaceus</name>
    <dbReference type="NCBI Taxonomy" id="35708"/>
    <lineage>
        <taxon>Eukaryota</taxon>
        <taxon>Viridiplantae</taxon>
        <taxon>Streptophyta</taxon>
        <taxon>Embryophyta</taxon>
        <taxon>Tracheophyta</taxon>
        <taxon>Spermatophyta</taxon>
        <taxon>Magnoliopsida</taxon>
        <taxon>Liliopsida</taxon>
        <taxon>Poales</taxon>
        <taxon>Poaceae</taxon>
        <taxon>PACMAD clade</taxon>
        <taxon>Arundinoideae</taxon>
        <taxon>Arundineae</taxon>
        <taxon>Arundo</taxon>
    </lineage>
</organism>
<evidence type="ECO:0000256" key="1">
    <source>
        <dbReference type="SAM" id="MobiDB-lite"/>
    </source>
</evidence>
<reference evidence="2" key="1">
    <citation type="submission" date="2014-09" db="EMBL/GenBank/DDBJ databases">
        <authorList>
            <person name="Magalhaes I.L.F."/>
            <person name="Oliveira U."/>
            <person name="Santos F.R."/>
            <person name="Vidigal T.H.D.A."/>
            <person name="Brescovit A.D."/>
            <person name="Santos A.J."/>
        </authorList>
    </citation>
    <scope>NUCLEOTIDE SEQUENCE</scope>
    <source>
        <tissue evidence="2">Shoot tissue taken approximately 20 cm above the soil surface</tissue>
    </source>
</reference>
<feature type="compositionally biased region" description="Basic and acidic residues" evidence="1">
    <location>
        <begin position="1"/>
        <end position="20"/>
    </location>
</feature>
<dbReference type="AlphaFoldDB" id="A0A0A9H1G3"/>
<feature type="region of interest" description="Disordered" evidence="1">
    <location>
        <begin position="1"/>
        <end position="50"/>
    </location>
</feature>
<evidence type="ECO:0000313" key="2">
    <source>
        <dbReference type="EMBL" id="JAE28671.1"/>
    </source>
</evidence>